<dbReference type="EMBL" id="BORT01000015">
    <property type="protein sequence ID" value="GIO48586.1"/>
    <property type="molecule type" value="Genomic_DNA"/>
</dbReference>
<dbReference type="RefSeq" id="WP_212979229.1">
    <property type="nucleotide sequence ID" value="NZ_AP025343.1"/>
</dbReference>
<evidence type="ECO:0000313" key="2">
    <source>
        <dbReference type="Proteomes" id="UP000682811"/>
    </source>
</evidence>
<gene>
    <name evidence="1" type="ORF">J34TS1_33510</name>
</gene>
<proteinExistence type="predicted"/>
<reference evidence="1 2" key="1">
    <citation type="submission" date="2021-03" db="EMBL/GenBank/DDBJ databases">
        <title>Antimicrobial resistance genes in bacteria isolated from Japanese honey, and their potential for conferring macrolide and lincosamide resistance in the American foulbrood pathogen Paenibacillus larvae.</title>
        <authorList>
            <person name="Okamoto M."/>
            <person name="Kumagai M."/>
            <person name="Kanamori H."/>
            <person name="Takamatsu D."/>
        </authorList>
    </citation>
    <scope>NUCLEOTIDE SEQUENCE [LARGE SCALE GENOMIC DNA]</scope>
    <source>
        <strain evidence="1 2">J34TS1</strain>
    </source>
</reference>
<name>A0A919YDA3_9BACL</name>
<evidence type="ECO:0000313" key="1">
    <source>
        <dbReference type="EMBL" id="GIO48586.1"/>
    </source>
</evidence>
<dbReference type="AlphaFoldDB" id="A0A919YDA3"/>
<keyword evidence="2" id="KW-1185">Reference proteome</keyword>
<accession>A0A919YDA3</accession>
<organism evidence="1 2">
    <name type="scientific">Paenibacillus azoreducens</name>
    <dbReference type="NCBI Taxonomy" id="116718"/>
    <lineage>
        <taxon>Bacteria</taxon>
        <taxon>Bacillati</taxon>
        <taxon>Bacillota</taxon>
        <taxon>Bacilli</taxon>
        <taxon>Bacillales</taxon>
        <taxon>Paenibacillaceae</taxon>
        <taxon>Paenibacillus</taxon>
    </lineage>
</organism>
<sequence>MVTFKIQDMFIFNEKKYVNVLDDEDHVIAEVMKTSISGNEKGNTFVLKRNGEQTALGIKEGRLIFASYRFQINGEEFILKDNTVNSILYFCVDGMLHGKKLRFEENWDHKIEVKVDGKKVALIEPNAFSFGATFFMDEKASRDLLLFSLTCMMYFMFKIYKDETEIIESMFDGELF</sequence>
<dbReference type="Proteomes" id="UP000682811">
    <property type="component" value="Unassembled WGS sequence"/>
</dbReference>
<comment type="caution">
    <text evidence="1">The sequence shown here is derived from an EMBL/GenBank/DDBJ whole genome shotgun (WGS) entry which is preliminary data.</text>
</comment>
<protein>
    <submittedName>
        <fullName evidence="1">Uncharacterized protein</fullName>
    </submittedName>
</protein>